<feature type="transmembrane region" description="Helical" evidence="10">
    <location>
        <begin position="91"/>
        <end position="112"/>
    </location>
</feature>
<comment type="caution">
    <text evidence="12">The sequence shown here is derived from an EMBL/GenBank/DDBJ whole genome shotgun (WGS) entry which is preliminary data.</text>
</comment>
<organism evidence="12 13">
    <name type="scientific">Algoriphagus taiwanensis</name>
    <dbReference type="NCBI Taxonomy" id="1445656"/>
    <lineage>
        <taxon>Bacteria</taxon>
        <taxon>Pseudomonadati</taxon>
        <taxon>Bacteroidota</taxon>
        <taxon>Cytophagia</taxon>
        <taxon>Cytophagales</taxon>
        <taxon>Cyclobacteriaceae</taxon>
        <taxon>Algoriphagus</taxon>
    </lineage>
</organism>
<comment type="similarity">
    <text evidence="2">Belongs to the TonB family.</text>
</comment>
<keyword evidence="5" id="KW-0997">Cell inner membrane</keyword>
<feature type="transmembrane region" description="Helical" evidence="10">
    <location>
        <begin position="6"/>
        <end position="26"/>
    </location>
</feature>
<keyword evidence="8 10" id="KW-1133">Transmembrane helix</keyword>
<sequence>MNEVLLYLLKVSLALGIGLGLFRGFLSGLTFFSWNRAVLLLILAVALVLPAINFSFFTIQSAGIGEFVLPVFEVGQSTSQIQESGITWQEWVLFGYLFGALVMAARMILGFITAQKQIGQAKLTQFDNNWVAVHPDFTPASFFSYILMPDFDPQDPKQRQILTHESMHVRLLHSWDLLLVNAAKILLWFNPLIYAFESALREVHEYQADQGVTHQVSRKEYATLLLHLVTARPAWQFMNNFNQFQTKKRILMLTKTNSTPQQKVRFLAMLPAVALLIAVFSCEITPVEEIKGPIMVERSMSMSPTNLVARVNDLGKDGKEIFDVVEEQPNPPGGLEGWNMYLAKNLKYPAEARNMGIEGTVIVVFTINSDGSISNPEILRGIGGGADEEVLRVVSEAPNWTPGYQKGIAVNCRMRLPIRFKLGTGNPVSIETKPASQFEEVIEIPINSVKN</sequence>
<evidence type="ECO:0000256" key="9">
    <source>
        <dbReference type="ARBA" id="ARBA00023136"/>
    </source>
</evidence>
<evidence type="ECO:0000256" key="6">
    <source>
        <dbReference type="ARBA" id="ARBA00022692"/>
    </source>
</evidence>
<dbReference type="Gene3D" id="3.30.1150.10">
    <property type="match status" value="1"/>
</dbReference>
<evidence type="ECO:0000256" key="4">
    <source>
        <dbReference type="ARBA" id="ARBA00022475"/>
    </source>
</evidence>
<comment type="subcellular location">
    <subcellularLocation>
        <location evidence="1">Cell inner membrane</location>
        <topology evidence="1">Single-pass membrane protein</topology>
        <orientation evidence="1">Periplasmic side</orientation>
    </subcellularLocation>
</comment>
<evidence type="ECO:0000256" key="1">
    <source>
        <dbReference type="ARBA" id="ARBA00004383"/>
    </source>
</evidence>
<dbReference type="PRINTS" id="PR01374">
    <property type="entry name" value="TONBPROTEIN"/>
</dbReference>
<feature type="transmembrane region" description="Helical" evidence="10">
    <location>
        <begin position="38"/>
        <end position="59"/>
    </location>
</feature>
<dbReference type="PROSITE" id="PS52015">
    <property type="entry name" value="TONB_CTD"/>
    <property type="match status" value="1"/>
</dbReference>
<evidence type="ECO:0000313" key="12">
    <source>
        <dbReference type="EMBL" id="GMQ35007.1"/>
    </source>
</evidence>
<evidence type="ECO:0000256" key="2">
    <source>
        <dbReference type="ARBA" id="ARBA00006555"/>
    </source>
</evidence>
<gene>
    <name evidence="12" type="ORF">Ataiwa_32800</name>
</gene>
<dbReference type="NCBIfam" id="TIGR01352">
    <property type="entry name" value="tonB_Cterm"/>
    <property type="match status" value="1"/>
</dbReference>
<keyword evidence="3" id="KW-0813">Transport</keyword>
<dbReference type="InterPro" id="IPR037682">
    <property type="entry name" value="TonB_C"/>
</dbReference>
<dbReference type="SUPFAM" id="SSF74653">
    <property type="entry name" value="TolA/TonB C-terminal domain"/>
    <property type="match status" value="1"/>
</dbReference>
<dbReference type="InterPro" id="IPR006260">
    <property type="entry name" value="TonB/TolA_C"/>
</dbReference>
<dbReference type="InterPro" id="IPR051045">
    <property type="entry name" value="TonB-dependent_transducer"/>
</dbReference>
<keyword evidence="4" id="KW-1003">Cell membrane</keyword>
<evidence type="ECO:0000256" key="3">
    <source>
        <dbReference type="ARBA" id="ARBA00022448"/>
    </source>
</evidence>
<proteinExistence type="inferred from homology"/>
<dbReference type="PANTHER" id="PTHR33446">
    <property type="entry name" value="PROTEIN TONB-RELATED"/>
    <property type="match status" value="1"/>
</dbReference>
<evidence type="ECO:0000313" key="13">
    <source>
        <dbReference type="Proteomes" id="UP001307705"/>
    </source>
</evidence>
<feature type="transmembrane region" description="Helical" evidence="10">
    <location>
        <begin position="264"/>
        <end position="281"/>
    </location>
</feature>
<evidence type="ECO:0000256" key="7">
    <source>
        <dbReference type="ARBA" id="ARBA00022927"/>
    </source>
</evidence>
<dbReference type="InterPro" id="IPR008756">
    <property type="entry name" value="Peptidase_M56"/>
</dbReference>
<accession>A0ABQ6Q539</accession>
<evidence type="ECO:0000256" key="8">
    <source>
        <dbReference type="ARBA" id="ARBA00022989"/>
    </source>
</evidence>
<keyword evidence="7" id="KW-0653">Protein transport</keyword>
<dbReference type="CDD" id="cd07341">
    <property type="entry name" value="M56_BlaR1_MecR1_like"/>
    <property type="match status" value="1"/>
</dbReference>
<dbReference type="EMBL" id="BTPE01000013">
    <property type="protein sequence ID" value="GMQ35007.1"/>
    <property type="molecule type" value="Genomic_DNA"/>
</dbReference>
<keyword evidence="9 10" id="KW-0472">Membrane</keyword>
<name>A0ABQ6Q539_9BACT</name>
<dbReference type="Pfam" id="PF03544">
    <property type="entry name" value="TonB_C"/>
    <property type="match status" value="1"/>
</dbReference>
<dbReference type="PANTHER" id="PTHR33446:SF2">
    <property type="entry name" value="PROTEIN TONB"/>
    <property type="match status" value="1"/>
</dbReference>
<keyword evidence="6 10" id="KW-0812">Transmembrane</keyword>
<dbReference type="InterPro" id="IPR003538">
    <property type="entry name" value="TonB"/>
</dbReference>
<evidence type="ECO:0000259" key="11">
    <source>
        <dbReference type="PROSITE" id="PS52015"/>
    </source>
</evidence>
<reference evidence="12 13" key="1">
    <citation type="submission" date="2023-08" db="EMBL/GenBank/DDBJ databases">
        <title>Draft genome sequence of Algoriphagus taiwanensis.</title>
        <authorList>
            <person name="Takatani N."/>
            <person name="Hosokawa M."/>
            <person name="Sawabe T."/>
        </authorList>
    </citation>
    <scope>NUCLEOTIDE SEQUENCE [LARGE SCALE GENOMIC DNA]</scope>
    <source>
        <strain evidence="12 13">JCM 19755</strain>
    </source>
</reference>
<protein>
    <recommendedName>
        <fullName evidence="11">TonB C-terminal domain-containing protein</fullName>
    </recommendedName>
</protein>
<keyword evidence="13" id="KW-1185">Reference proteome</keyword>
<feature type="domain" description="TonB C-terminal" evidence="11">
    <location>
        <begin position="333"/>
        <end position="429"/>
    </location>
</feature>
<dbReference type="Pfam" id="PF05569">
    <property type="entry name" value="Peptidase_M56"/>
    <property type="match status" value="1"/>
</dbReference>
<evidence type="ECO:0000256" key="5">
    <source>
        <dbReference type="ARBA" id="ARBA00022519"/>
    </source>
</evidence>
<evidence type="ECO:0000256" key="10">
    <source>
        <dbReference type="SAM" id="Phobius"/>
    </source>
</evidence>
<dbReference type="Proteomes" id="UP001307705">
    <property type="component" value="Unassembled WGS sequence"/>
</dbReference>